<sequence length="402" mass="45575">MSFVDALAEDREMGSISASPLSFERPDYSGLASLPPYWVYKTREVLQCLDDLSTIYQLVREFYDVSQAAAVPAPLILNALEQMYIEDIQHPQITTLSSLVIPNRLEGNAFHELSTGKQLRLDIIGVLCAIAGQACCFALGQDKFRGPTGAARRAEFPKRMMVINDLVTTICRMVTLTNDLTIWTLHESVLISSLVHSYPSSVTWHRLGGLSTSIFEMGLHRDFGNPPIFLRESRHQVHRRSSWNRVRFLMSTFWEEILELSLDYPSSKTADQLRDISRRCQPTWESLPGHLHFSPTCWMQGLPVSVCLMLTLAYLTYLYNEFLMERLLVRHDPHSGNQLLDVSMKILSTVLTVAQHREHTLLLYGFPSASHTRNGKTLPYKGARGALIRDVSVFTSRLETIS</sequence>
<evidence type="ECO:0000313" key="2">
    <source>
        <dbReference type="Proteomes" id="UP000246702"/>
    </source>
</evidence>
<keyword evidence="2" id="KW-1185">Reference proteome</keyword>
<organism evidence="1 2">
    <name type="scientific">Aspergillus sclerotioniger CBS 115572</name>
    <dbReference type="NCBI Taxonomy" id="1450535"/>
    <lineage>
        <taxon>Eukaryota</taxon>
        <taxon>Fungi</taxon>
        <taxon>Dikarya</taxon>
        <taxon>Ascomycota</taxon>
        <taxon>Pezizomycotina</taxon>
        <taxon>Eurotiomycetes</taxon>
        <taxon>Eurotiomycetidae</taxon>
        <taxon>Eurotiales</taxon>
        <taxon>Aspergillaceae</taxon>
        <taxon>Aspergillus</taxon>
        <taxon>Aspergillus subgen. Circumdati</taxon>
    </lineage>
</organism>
<dbReference type="EMBL" id="MSFK01000028">
    <property type="protein sequence ID" value="PWY76108.1"/>
    <property type="molecule type" value="Genomic_DNA"/>
</dbReference>
<evidence type="ECO:0008006" key="3">
    <source>
        <dbReference type="Google" id="ProtNLM"/>
    </source>
</evidence>
<dbReference type="AlphaFoldDB" id="A0A317VTD8"/>
<protein>
    <recommendedName>
        <fullName evidence="3">Transcription factor domain-containing protein</fullName>
    </recommendedName>
</protein>
<comment type="caution">
    <text evidence="1">The sequence shown here is derived from an EMBL/GenBank/DDBJ whole genome shotgun (WGS) entry which is preliminary data.</text>
</comment>
<dbReference type="Proteomes" id="UP000246702">
    <property type="component" value="Unassembled WGS sequence"/>
</dbReference>
<reference evidence="1 2" key="1">
    <citation type="submission" date="2016-12" db="EMBL/GenBank/DDBJ databases">
        <title>The genomes of Aspergillus section Nigri reveals drivers in fungal speciation.</title>
        <authorList>
            <consortium name="DOE Joint Genome Institute"/>
            <person name="Vesth T.C."/>
            <person name="Nybo J."/>
            <person name="Theobald S."/>
            <person name="Brandl J."/>
            <person name="Frisvad J.C."/>
            <person name="Nielsen K.F."/>
            <person name="Lyhne E.K."/>
            <person name="Kogle M.E."/>
            <person name="Kuo A."/>
            <person name="Riley R."/>
            <person name="Clum A."/>
            <person name="Nolan M."/>
            <person name="Lipzen A."/>
            <person name="Salamov A."/>
            <person name="Henrissat B."/>
            <person name="Wiebenga A."/>
            <person name="De Vries R.P."/>
            <person name="Grigoriev I.V."/>
            <person name="Mortensen U.H."/>
            <person name="Andersen M.R."/>
            <person name="Baker S.E."/>
        </authorList>
    </citation>
    <scope>NUCLEOTIDE SEQUENCE [LARGE SCALE GENOMIC DNA]</scope>
    <source>
        <strain evidence="1 2">CBS 115572</strain>
    </source>
</reference>
<dbReference type="OrthoDB" id="6612291at2759"/>
<dbReference type="RefSeq" id="XP_025464105.1">
    <property type="nucleotide sequence ID" value="XM_025614684.1"/>
</dbReference>
<dbReference type="STRING" id="1450535.A0A317VTD8"/>
<accession>A0A317VTD8</accession>
<gene>
    <name evidence="1" type="ORF">BO94DRAFT_568523</name>
</gene>
<evidence type="ECO:0000313" key="1">
    <source>
        <dbReference type="EMBL" id="PWY76108.1"/>
    </source>
</evidence>
<dbReference type="GeneID" id="37116827"/>
<name>A0A317VTD8_9EURO</name>
<proteinExistence type="predicted"/>